<dbReference type="InterPro" id="IPR000277">
    <property type="entry name" value="Cys/Met-Metab_PyrdxlP-dep_enz"/>
</dbReference>
<dbReference type="PANTHER" id="PTHR11808">
    <property type="entry name" value="TRANS-SULFURATION ENZYME FAMILY MEMBER"/>
    <property type="match status" value="1"/>
</dbReference>
<protein>
    <submittedName>
        <fullName evidence="4">Aminotransferase class I/II-fold pyridoxal phosphate-dependent enzyme</fullName>
    </submittedName>
</protein>
<comment type="caution">
    <text evidence="4">The sequence shown here is derived from an EMBL/GenBank/DDBJ whole genome shotgun (WGS) entry which is preliminary data.</text>
</comment>
<gene>
    <name evidence="4" type="ORF">LIN78_17985</name>
</gene>
<keyword evidence="5" id="KW-1185">Reference proteome</keyword>
<keyword evidence="2 3" id="KW-0663">Pyridoxal phosphate</keyword>
<proteinExistence type="inferred from homology"/>
<dbReference type="PANTHER" id="PTHR11808:SF85">
    <property type="entry name" value="CYSTATHIONINE GAMMA-LYASE-RELATED"/>
    <property type="match status" value="1"/>
</dbReference>
<dbReference type="RefSeq" id="WP_227182267.1">
    <property type="nucleotide sequence ID" value="NZ_JAJBZT010000036.1"/>
</dbReference>
<sequence length="145" mass="16093">MTYQLDTLAVHADYGVTDDKTVAPSIHYSAVFRADSPEEFIEMSEEPQHPRNYTRYGNPGHERLKAILAEFEGTETALVMGSGMGAISSSILTFVKAGDHVIGQTRHYMSTSRILDEMLRNFGVEITLVDQADPQAFIDAIRPNT</sequence>
<evidence type="ECO:0000256" key="2">
    <source>
        <dbReference type="ARBA" id="ARBA00022898"/>
    </source>
</evidence>
<reference evidence="4" key="1">
    <citation type="submission" date="2021-10" db="EMBL/GenBank/DDBJ databases">
        <title>The complete genome sequence of Leeia sp. TBRC 13508.</title>
        <authorList>
            <person name="Charoenyingcharoen P."/>
            <person name="Yukphan P."/>
        </authorList>
    </citation>
    <scope>NUCLEOTIDE SEQUENCE</scope>
    <source>
        <strain evidence="4">TBRC 13508</strain>
    </source>
</reference>
<dbReference type="SUPFAM" id="SSF53383">
    <property type="entry name" value="PLP-dependent transferases"/>
    <property type="match status" value="1"/>
</dbReference>
<dbReference type="Gene3D" id="3.40.640.10">
    <property type="entry name" value="Type I PLP-dependent aspartate aminotransferase-like (Major domain)"/>
    <property type="match status" value="1"/>
</dbReference>
<dbReference type="Proteomes" id="UP001165395">
    <property type="component" value="Unassembled WGS sequence"/>
</dbReference>
<evidence type="ECO:0000256" key="1">
    <source>
        <dbReference type="ARBA" id="ARBA00001933"/>
    </source>
</evidence>
<dbReference type="InterPro" id="IPR015424">
    <property type="entry name" value="PyrdxlP-dep_Trfase"/>
</dbReference>
<accession>A0ABS8DB41</accession>
<name>A0ABS8DB41_9NEIS</name>
<feature type="non-terminal residue" evidence="4">
    <location>
        <position position="1"/>
    </location>
</feature>
<feature type="non-terminal residue" evidence="4">
    <location>
        <position position="145"/>
    </location>
</feature>
<comment type="similarity">
    <text evidence="3">Belongs to the trans-sulfuration enzymes family.</text>
</comment>
<dbReference type="Pfam" id="PF01053">
    <property type="entry name" value="Cys_Met_Meta_PP"/>
    <property type="match status" value="1"/>
</dbReference>
<dbReference type="GO" id="GO:0008483">
    <property type="term" value="F:transaminase activity"/>
    <property type="evidence" value="ECO:0007669"/>
    <property type="project" value="UniProtKB-KW"/>
</dbReference>
<evidence type="ECO:0000313" key="4">
    <source>
        <dbReference type="EMBL" id="MCB6185436.1"/>
    </source>
</evidence>
<comment type="cofactor">
    <cofactor evidence="1 3">
        <name>pyridoxal 5'-phosphate</name>
        <dbReference type="ChEBI" id="CHEBI:597326"/>
    </cofactor>
</comment>
<organism evidence="4 5">
    <name type="scientific">Leeia speluncae</name>
    <dbReference type="NCBI Taxonomy" id="2884804"/>
    <lineage>
        <taxon>Bacteria</taxon>
        <taxon>Pseudomonadati</taxon>
        <taxon>Pseudomonadota</taxon>
        <taxon>Betaproteobacteria</taxon>
        <taxon>Neisseriales</taxon>
        <taxon>Leeiaceae</taxon>
        <taxon>Leeia</taxon>
    </lineage>
</organism>
<dbReference type="InterPro" id="IPR015421">
    <property type="entry name" value="PyrdxlP-dep_Trfase_major"/>
</dbReference>
<evidence type="ECO:0000313" key="5">
    <source>
        <dbReference type="Proteomes" id="UP001165395"/>
    </source>
</evidence>
<keyword evidence="4" id="KW-0032">Aminotransferase</keyword>
<keyword evidence="4" id="KW-0808">Transferase</keyword>
<evidence type="ECO:0000256" key="3">
    <source>
        <dbReference type="RuleBase" id="RU362118"/>
    </source>
</evidence>
<dbReference type="EMBL" id="JAJBZT010000036">
    <property type="protein sequence ID" value="MCB6185436.1"/>
    <property type="molecule type" value="Genomic_DNA"/>
</dbReference>